<dbReference type="GO" id="GO:0003978">
    <property type="term" value="F:UDP-glucose 4-epimerase activity"/>
    <property type="evidence" value="ECO:0007669"/>
    <property type="project" value="UniProtKB-EC"/>
</dbReference>
<comment type="caution">
    <text evidence="12">The sequence shown here is derived from an EMBL/GenBank/DDBJ whole genome shotgun (WGS) entry which is preliminary data.</text>
</comment>
<evidence type="ECO:0000256" key="6">
    <source>
        <dbReference type="ARBA" id="ARBA00018569"/>
    </source>
</evidence>
<comment type="cofactor">
    <cofactor evidence="2">
        <name>NAD(+)</name>
        <dbReference type="ChEBI" id="CHEBI:57540"/>
    </cofactor>
</comment>
<proteinExistence type="inferred from homology"/>
<comment type="similarity">
    <text evidence="4">Belongs to the NAD(P)-dependent epimerase/dehydratase family.</text>
</comment>
<keyword evidence="8" id="KW-0413">Isomerase</keyword>
<protein>
    <recommendedName>
        <fullName evidence="6">UDP-glucose 4-epimerase</fullName>
        <ecNumber evidence="5">5.1.3.2</ecNumber>
    </recommendedName>
    <alternativeName>
        <fullName evidence="10">Galactowaldenase</fullName>
    </alternativeName>
    <alternativeName>
        <fullName evidence="9">UDP-galactose 4-epimerase</fullName>
    </alternativeName>
</protein>
<feature type="domain" description="NAD-dependent epimerase/dehydratase" evidence="11">
    <location>
        <begin position="3"/>
        <end position="246"/>
    </location>
</feature>
<keyword evidence="13" id="KW-1185">Reference proteome</keyword>
<reference evidence="12 13" key="1">
    <citation type="submission" date="2018-03" db="EMBL/GenBank/DDBJ databases">
        <title>Draft genome of Deinococcus sp. OD32.</title>
        <authorList>
            <person name="Wang X.-P."/>
            <person name="Du Z.-J."/>
        </authorList>
    </citation>
    <scope>NUCLEOTIDE SEQUENCE [LARGE SCALE GENOMIC DNA]</scope>
    <source>
        <strain evidence="12 13">OD32</strain>
    </source>
</reference>
<dbReference type="RefSeq" id="WP_107138870.1">
    <property type="nucleotide sequence ID" value="NZ_PYSV01000015.1"/>
</dbReference>
<evidence type="ECO:0000256" key="4">
    <source>
        <dbReference type="ARBA" id="ARBA00007637"/>
    </source>
</evidence>
<dbReference type="GO" id="GO:0006012">
    <property type="term" value="P:galactose metabolic process"/>
    <property type="evidence" value="ECO:0007669"/>
    <property type="project" value="UniProtKB-UniPathway"/>
</dbReference>
<name>A0A2T3W5H0_9DEIO</name>
<gene>
    <name evidence="12" type="primary">galE</name>
    <name evidence="12" type="ORF">C8263_14555</name>
</gene>
<evidence type="ECO:0000259" key="11">
    <source>
        <dbReference type="Pfam" id="PF01370"/>
    </source>
</evidence>
<dbReference type="SUPFAM" id="SSF51735">
    <property type="entry name" value="NAD(P)-binding Rossmann-fold domains"/>
    <property type="match status" value="1"/>
</dbReference>
<accession>A0A2T3W5H0</accession>
<dbReference type="InterPro" id="IPR005886">
    <property type="entry name" value="UDP_G4E"/>
</dbReference>
<dbReference type="UniPathway" id="UPA00214"/>
<evidence type="ECO:0000256" key="1">
    <source>
        <dbReference type="ARBA" id="ARBA00000083"/>
    </source>
</evidence>
<dbReference type="InterPro" id="IPR036291">
    <property type="entry name" value="NAD(P)-bd_dom_sf"/>
</dbReference>
<keyword evidence="7" id="KW-0520">NAD</keyword>
<comment type="pathway">
    <text evidence="3">Carbohydrate metabolism; galactose metabolism.</text>
</comment>
<evidence type="ECO:0000256" key="8">
    <source>
        <dbReference type="ARBA" id="ARBA00023235"/>
    </source>
</evidence>
<evidence type="ECO:0000256" key="3">
    <source>
        <dbReference type="ARBA" id="ARBA00004947"/>
    </source>
</evidence>
<dbReference type="Gene3D" id="3.90.25.10">
    <property type="entry name" value="UDP-galactose 4-epimerase, domain 1"/>
    <property type="match status" value="1"/>
</dbReference>
<dbReference type="Gene3D" id="3.40.50.720">
    <property type="entry name" value="NAD(P)-binding Rossmann-like Domain"/>
    <property type="match status" value="1"/>
</dbReference>
<dbReference type="Proteomes" id="UP000240317">
    <property type="component" value="Unassembled WGS sequence"/>
</dbReference>
<comment type="catalytic activity">
    <reaction evidence="1">
        <text>UDP-alpha-D-glucose = UDP-alpha-D-galactose</text>
        <dbReference type="Rhea" id="RHEA:22168"/>
        <dbReference type="ChEBI" id="CHEBI:58885"/>
        <dbReference type="ChEBI" id="CHEBI:66914"/>
        <dbReference type="EC" id="5.1.3.2"/>
    </reaction>
</comment>
<evidence type="ECO:0000313" key="13">
    <source>
        <dbReference type="Proteomes" id="UP000240317"/>
    </source>
</evidence>
<dbReference type="EMBL" id="PYSV01000015">
    <property type="protein sequence ID" value="PTA67131.1"/>
    <property type="molecule type" value="Genomic_DNA"/>
</dbReference>
<dbReference type="EC" id="5.1.3.2" evidence="5"/>
<evidence type="ECO:0000256" key="7">
    <source>
        <dbReference type="ARBA" id="ARBA00023027"/>
    </source>
</evidence>
<evidence type="ECO:0000256" key="10">
    <source>
        <dbReference type="ARBA" id="ARBA00033067"/>
    </source>
</evidence>
<dbReference type="PANTHER" id="PTHR43725">
    <property type="entry name" value="UDP-GLUCOSE 4-EPIMERASE"/>
    <property type="match status" value="1"/>
</dbReference>
<dbReference type="InterPro" id="IPR001509">
    <property type="entry name" value="Epimerase_deHydtase"/>
</dbReference>
<evidence type="ECO:0000313" key="12">
    <source>
        <dbReference type="EMBL" id="PTA67131.1"/>
    </source>
</evidence>
<evidence type="ECO:0000256" key="2">
    <source>
        <dbReference type="ARBA" id="ARBA00001911"/>
    </source>
</evidence>
<evidence type="ECO:0000256" key="5">
    <source>
        <dbReference type="ARBA" id="ARBA00013189"/>
    </source>
</evidence>
<dbReference type="OrthoDB" id="9811743at2"/>
<dbReference type="Pfam" id="PF01370">
    <property type="entry name" value="Epimerase"/>
    <property type="match status" value="1"/>
</dbReference>
<dbReference type="NCBIfam" id="TIGR01179">
    <property type="entry name" value="galE"/>
    <property type="match status" value="1"/>
</dbReference>
<organism evidence="12 13">
    <name type="scientific">Deinococcus arcticus</name>
    <dbReference type="NCBI Taxonomy" id="2136176"/>
    <lineage>
        <taxon>Bacteria</taxon>
        <taxon>Thermotogati</taxon>
        <taxon>Deinococcota</taxon>
        <taxon>Deinococci</taxon>
        <taxon>Deinococcales</taxon>
        <taxon>Deinococcaceae</taxon>
        <taxon>Deinococcus</taxon>
    </lineage>
</organism>
<dbReference type="AlphaFoldDB" id="A0A2T3W5H0"/>
<sequence length="349" mass="37715">MKILVTGGAGYIGSTTCAALEEAGHTPVVLDSLLTGAAAFTHGRIFYKGDVADSALLEQIFEEHPDIALTIHFAARIIVSESVQKPAQYYRENVLGTLALAESLIHLGQTRLVFSSSASVYESPATSYETGFGVSEDSPVRPLSPYARTKLMTEQILADLSVASPMRTLSLRYFNPIGADPLLRSGPYVPDPSHVLGRLLAAAREQVPFEVTGTDYPTRDGTGLRDYIHVWDLAQAHVAAVEHFDQVFVHAQRATGKSAPALVLNVGTGQGVTVRELVQAFQKVSRQPLTVVDAPRRPGDTPGAYARIDRARQWLAWAPQRTTAQAIADALAWEERRPAVLSDHAAPSP</sequence>
<evidence type="ECO:0000256" key="9">
    <source>
        <dbReference type="ARBA" id="ARBA00031367"/>
    </source>
</evidence>